<sequence>MSDADDPAVDDVDVGRPDPDEGVDLTRKPTIASSVAAVVTATVAALVAGLVSVTALGVGVAGVVVLAVGLAIGNRDAVDVGALVVFLGILLAGLQGGATAVEPTLVGTIATVLAWDRAHAAIDLGEQLGREPPTLRLEAVGFASSLLVGLLAGTFGYAVYVFGGGGQPVPALVLLLLAALFITIGLGAGKERGDWRSSRGY</sequence>
<feature type="compositionally biased region" description="Basic and acidic residues" evidence="1">
    <location>
        <begin position="13"/>
        <end position="24"/>
    </location>
</feature>
<keyword evidence="4" id="KW-1185">Reference proteome</keyword>
<dbReference type="AlphaFoldDB" id="A0A1H1G4X3"/>
<keyword evidence="2" id="KW-0812">Transmembrane</keyword>
<evidence type="ECO:0000256" key="1">
    <source>
        <dbReference type="SAM" id="MobiDB-lite"/>
    </source>
</evidence>
<feature type="transmembrane region" description="Helical" evidence="2">
    <location>
        <begin position="80"/>
        <end position="101"/>
    </location>
</feature>
<dbReference type="EMBL" id="FNLC01000002">
    <property type="protein sequence ID" value="SDR08119.1"/>
    <property type="molecule type" value="Genomic_DNA"/>
</dbReference>
<feature type="region of interest" description="Disordered" evidence="1">
    <location>
        <begin position="1"/>
        <end position="24"/>
    </location>
</feature>
<keyword evidence="2" id="KW-1133">Transmembrane helix</keyword>
<reference evidence="4" key="1">
    <citation type="submission" date="2016-10" db="EMBL/GenBank/DDBJ databases">
        <authorList>
            <person name="Varghese N."/>
            <person name="Submissions S."/>
        </authorList>
    </citation>
    <scope>NUCLEOTIDE SEQUENCE [LARGE SCALE GENOMIC DNA]</scope>
    <source>
        <strain evidence="4">DSM 24767</strain>
    </source>
</reference>
<name>A0A1H1G4X3_NATTX</name>
<accession>A0A1H1G4X3</accession>
<gene>
    <name evidence="3" type="ORF">SAMN04489842_2258</name>
</gene>
<feature type="transmembrane region" description="Helical" evidence="2">
    <location>
        <begin position="169"/>
        <end position="189"/>
    </location>
</feature>
<dbReference type="STRING" id="1095778.SAMN04489842_2258"/>
<evidence type="ECO:0000313" key="4">
    <source>
        <dbReference type="Proteomes" id="UP000198848"/>
    </source>
</evidence>
<feature type="compositionally biased region" description="Acidic residues" evidence="1">
    <location>
        <begin position="1"/>
        <end position="12"/>
    </location>
</feature>
<evidence type="ECO:0000256" key="2">
    <source>
        <dbReference type="SAM" id="Phobius"/>
    </source>
</evidence>
<feature type="transmembrane region" description="Helical" evidence="2">
    <location>
        <begin position="139"/>
        <end position="163"/>
    </location>
</feature>
<dbReference type="Proteomes" id="UP000198848">
    <property type="component" value="Unassembled WGS sequence"/>
</dbReference>
<dbReference type="OrthoDB" id="157642at2157"/>
<organism evidence="3 4">
    <name type="scientific">Natronobacterium texcoconense</name>
    <dbReference type="NCBI Taxonomy" id="1095778"/>
    <lineage>
        <taxon>Archaea</taxon>
        <taxon>Methanobacteriati</taxon>
        <taxon>Methanobacteriota</taxon>
        <taxon>Stenosarchaea group</taxon>
        <taxon>Halobacteria</taxon>
        <taxon>Halobacteriales</taxon>
        <taxon>Natrialbaceae</taxon>
        <taxon>Natronobacterium</taxon>
    </lineage>
</organism>
<proteinExistence type="predicted"/>
<dbReference type="InterPro" id="IPR055941">
    <property type="entry name" value="DUF7519"/>
</dbReference>
<protein>
    <submittedName>
        <fullName evidence="3">Uncharacterized protein</fullName>
    </submittedName>
</protein>
<dbReference type="Pfam" id="PF24363">
    <property type="entry name" value="DUF7519"/>
    <property type="match status" value="1"/>
</dbReference>
<feature type="transmembrane region" description="Helical" evidence="2">
    <location>
        <begin position="35"/>
        <end position="68"/>
    </location>
</feature>
<evidence type="ECO:0000313" key="3">
    <source>
        <dbReference type="EMBL" id="SDR08119.1"/>
    </source>
</evidence>
<keyword evidence="2" id="KW-0472">Membrane</keyword>
<dbReference type="RefSeq" id="WP_090381630.1">
    <property type="nucleotide sequence ID" value="NZ_FNLC01000002.1"/>
</dbReference>